<evidence type="ECO:0000256" key="1">
    <source>
        <dbReference type="SAM" id="MobiDB-lite"/>
    </source>
</evidence>
<dbReference type="AlphaFoldDB" id="A0A7G1P2D0"/>
<dbReference type="EMBL" id="AP023440">
    <property type="protein sequence ID" value="BCL29923.1"/>
    <property type="molecule type" value="Genomic_DNA"/>
</dbReference>
<dbReference type="RefSeq" id="WP_190851978.1">
    <property type="nucleotide sequence ID" value="NZ_AP023440.1"/>
</dbReference>
<proteinExistence type="predicted"/>
<gene>
    <name evidence="3" type="ORF">GCM10017557_47820</name>
</gene>
<dbReference type="PANTHER" id="PTHR35400:SF3">
    <property type="entry name" value="SLL1072 PROTEIN"/>
    <property type="match status" value="1"/>
</dbReference>
<dbReference type="SUPFAM" id="SSF52980">
    <property type="entry name" value="Restriction endonuclease-like"/>
    <property type="match status" value="1"/>
</dbReference>
<dbReference type="InterPro" id="IPR011335">
    <property type="entry name" value="Restrct_endonuc-II-like"/>
</dbReference>
<reference evidence="3 4" key="1">
    <citation type="journal article" date="2014" name="Int. J. Syst. Evol. Microbiol.">
        <title>Complete genome sequence of Corynebacterium casei LMG S-19264T (=DSM 44701T), isolated from a smear-ripened cheese.</title>
        <authorList>
            <consortium name="US DOE Joint Genome Institute (JGI-PGF)"/>
            <person name="Walter F."/>
            <person name="Albersmeier A."/>
            <person name="Kalinowski J."/>
            <person name="Ruckert C."/>
        </authorList>
    </citation>
    <scope>NUCLEOTIDE SEQUENCE [LARGE SCALE GENOMIC DNA]</scope>
    <source>
        <strain evidence="3 4">JCM 4677</strain>
    </source>
</reference>
<dbReference type="Proteomes" id="UP000516444">
    <property type="component" value="Chromosome"/>
</dbReference>
<dbReference type="KEGG" id="sgm:GCM10017557_47820"/>
<feature type="domain" description="Putative restriction endonuclease" evidence="2">
    <location>
        <begin position="25"/>
        <end position="176"/>
    </location>
</feature>
<dbReference type="Pfam" id="PF05685">
    <property type="entry name" value="Uma2"/>
    <property type="match status" value="1"/>
</dbReference>
<evidence type="ECO:0000313" key="3">
    <source>
        <dbReference type="EMBL" id="BCL29923.1"/>
    </source>
</evidence>
<evidence type="ECO:0000313" key="4">
    <source>
        <dbReference type="Proteomes" id="UP000516444"/>
    </source>
</evidence>
<feature type="region of interest" description="Disordered" evidence="1">
    <location>
        <begin position="1"/>
        <end position="21"/>
    </location>
</feature>
<dbReference type="PANTHER" id="PTHR35400">
    <property type="entry name" value="SLR1083 PROTEIN"/>
    <property type="match status" value="1"/>
</dbReference>
<organism evidence="3 4">
    <name type="scientific">Streptomyces aurantiacus</name>
    <dbReference type="NCBI Taxonomy" id="47760"/>
    <lineage>
        <taxon>Bacteria</taxon>
        <taxon>Bacillati</taxon>
        <taxon>Actinomycetota</taxon>
        <taxon>Actinomycetes</taxon>
        <taxon>Kitasatosporales</taxon>
        <taxon>Streptomycetaceae</taxon>
        <taxon>Streptomyces</taxon>
        <taxon>Streptomyces aurantiacus group</taxon>
    </lineage>
</organism>
<name>A0A7G1P2D0_9ACTN</name>
<accession>A0A7G1P2D0</accession>
<dbReference type="Gene3D" id="3.90.1570.10">
    <property type="entry name" value="tt1808, chain A"/>
    <property type="match status" value="1"/>
</dbReference>
<feature type="compositionally biased region" description="Basic and acidic residues" evidence="1">
    <location>
        <begin position="1"/>
        <end position="10"/>
    </location>
</feature>
<protein>
    <recommendedName>
        <fullName evidence="2">Putative restriction endonuclease domain-containing protein</fullName>
    </recommendedName>
</protein>
<sequence length="190" mass="21068">MTVPDADRPHSRLGGSEDSFPGRLTEIVEGRVMTNPVQPFHGRTIQRLWSDLEGQLPSGWAVVSDVAFPFDDDNEFCPDLAVIPAEAEDENRSAYPADLIELVVEVVSPSSVRRDYEVKPSWYASRGIANYLVVDPLKGHCVTMWNPGPDGYRGRDVLPYGADLTIDSPLGKLRLDTARLPVDPKARHRS</sequence>
<dbReference type="InterPro" id="IPR008538">
    <property type="entry name" value="Uma2"/>
</dbReference>
<dbReference type="InterPro" id="IPR012296">
    <property type="entry name" value="Nuclease_put_TT1808"/>
</dbReference>
<dbReference type="CDD" id="cd06260">
    <property type="entry name" value="DUF820-like"/>
    <property type="match status" value="1"/>
</dbReference>
<keyword evidence="4" id="KW-1185">Reference proteome</keyword>
<evidence type="ECO:0000259" key="2">
    <source>
        <dbReference type="Pfam" id="PF05685"/>
    </source>
</evidence>